<gene>
    <name evidence="3" type="ORF">SLS60_000755</name>
</gene>
<dbReference type="Pfam" id="PF07687">
    <property type="entry name" value="M20_dimer"/>
    <property type="match status" value="1"/>
</dbReference>
<accession>A0ABR3S7P7</accession>
<protein>
    <recommendedName>
        <fullName evidence="2">Peptidase M20 dimerisation domain-containing protein</fullName>
    </recommendedName>
</protein>
<evidence type="ECO:0000259" key="2">
    <source>
        <dbReference type="Pfam" id="PF07687"/>
    </source>
</evidence>
<name>A0ABR3S7P7_9PLEO</name>
<keyword evidence="4" id="KW-1185">Reference proteome</keyword>
<sequence length="425" mass="46066">MGSISDILASKVLNLKPYEVLYKHYHANPELSNQEEETAATTAKQLSKLSVFEITTNIGGHGLAGVFRNGSGPTVLLRADMDALPVKELTNLPYASTVTQISQRTGEESHVMHACGHDFHIVCLLAAAEHLCALRSSWSGTFVVLFQPAEERGTGAQAMVDDGLYDPNKHNIPVPDYVLGQHVMALPAGKIGSRVGTIMAAADSFKVTVFGRGGHGSMPNRTIDPVMMASNIVVRLQNIVSRETDPSDMAVVTVGYLKGGHTENIIVDHAELGIDIRTINKTTRDRVIASIKRVVHAEYIAAGAPKEPTIEETRSFPATDNDEDMEKKLASSFEGFFGHAFDPQIERTNASEDVSILATSQGKPSLFWFFGGCDPELYAQKEREGRLIEDIPQNHSSGFAPVIQPTLKTGVDALCVAALTFLARK</sequence>
<dbReference type="PANTHER" id="PTHR11014">
    <property type="entry name" value="PEPTIDASE M20 FAMILY MEMBER"/>
    <property type="match status" value="1"/>
</dbReference>
<dbReference type="SUPFAM" id="SSF53187">
    <property type="entry name" value="Zn-dependent exopeptidases"/>
    <property type="match status" value="1"/>
</dbReference>
<dbReference type="InterPro" id="IPR011650">
    <property type="entry name" value="Peptidase_M20_dimer"/>
</dbReference>
<dbReference type="Gene3D" id="3.40.630.10">
    <property type="entry name" value="Zn peptidases"/>
    <property type="match status" value="1"/>
</dbReference>
<feature type="domain" description="Peptidase M20 dimerisation" evidence="2">
    <location>
        <begin position="204"/>
        <end position="299"/>
    </location>
</feature>
<dbReference type="Proteomes" id="UP001521785">
    <property type="component" value="Unassembled WGS sequence"/>
</dbReference>
<dbReference type="PIRSF" id="PIRSF005962">
    <property type="entry name" value="Pept_M20D_amidohydro"/>
    <property type="match status" value="1"/>
</dbReference>
<dbReference type="Pfam" id="PF01546">
    <property type="entry name" value="Peptidase_M20"/>
    <property type="match status" value="1"/>
</dbReference>
<proteinExistence type="inferred from homology"/>
<evidence type="ECO:0000313" key="3">
    <source>
        <dbReference type="EMBL" id="KAL1612528.1"/>
    </source>
</evidence>
<organism evidence="3 4">
    <name type="scientific">Paraconiothyrium brasiliense</name>
    <dbReference type="NCBI Taxonomy" id="300254"/>
    <lineage>
        <taxon>Eukaryota</taxon>
        <taxon>Fungi</taxon>
        <taxon>Dikarya</taxon>
        <taxon>Ascomycota</taxon>
        <taxon>Pezizomycotina</taxon>
        <taxon>Dothideomycetes</taxon>
        <taxon>Pleosporomycetidae</taxon>
        <taxon>Pleosporales</taxon>
        <taxon>Massarineae</taxon>
        <taxon>Didymosphaeriaceae</taxon>
        <taxon>Paraconiothyrium</taxon>
    </lineage>
</organism>
<dbReference type="InterPro" id="IPR017439">
    <property type="entry name" value="Amidohydrolase"/>
</dbReference>
<reference evidence="3 4" key="1">
    <citation type="submission" date="2024-02" db="EMBL/GenBank/DDBJ databases">
        <title>De novo assembly and annotation of 12 fungi associated with fruit tree decline syndrome in Ontario, Canada.</title>
        <authorList>
            <person name="Sulman M."/>
            <person name="Ellouze W."/>
            <person name="Ilyukhin E."/>
        </authorList>
    </citation>
    <scope>NUCLEOTIDE SEQUENCE [LARGE SCALE GENOMIC DNA]</scope>
    <source>
        <strain evidence="3 4">M42-189</strain>
    </source>
</reference>
<dbReference type="EMBL" id="JAKJXO020000001">
    <property type="protein sequence ID" value="KAL1612528.1"/>
    <property type="molecule type" value="Genomic_DNA"/>
</dbReference>
<dbReference type="InterPro" id="IPR002933">
    <property type="entry name" value="Peptidase_M20"/>
</dbReference>
<evidence type="ECO:0000256" key="1">
    <source>
        <dbReference type="ARBA" id="ARBA00006247"/>
    </source>
</evidence>
<dbReference type="Gene3D" id="3.30.70.360">
    <property type="match status" value="1"/>
</dbReference>
<dbReference type="InterPro" id="IPR036264">
    <property type="entry name" value="Bact_exopeptidase_dim_dom"/>
</dbReference>
<comment type="caution">
    <text evidence="3">The sequence shown here is derived from an EMBL/GenBank/DDBJ whole genome shotgun (WGS) entry which is preliminary data.</text>
</comment>
<evidence type="ECO:0000313" key="4">
    <source>
        <dbReference type="Proteomes" id="UP001521785"/>
    </source>
</evidence>
<dbReference type="SUPFAM" id="SSF55031">
    <property type="entry name" value="Bacterial exopeptidase dimerisation domain"/>
    <property type="match status" value="1"/>
</dbReference>
<dbReference type="PANTHER" id="PTHR11014:SF63">
    <property type="entry name" value="METALLOPEPTIDASE, PUTATIVE (AFU_ORTHOLOGUE AFUA_6G09600)-RELATED"/>
    <property type="match status" value="1"/>
</dbReference>
<comment type="similarity">
    <text evidence="1">Belongs to the peptidase M20A family.</text>
</comment>
<dbReference type="NCBIfam" id="TIGR01891">
    <property type="entry name" value="amidohydrolases"/>
    <property type="match status" value="1"/>
</dbReference>